<dbReference type="Proteomes" id="UP000184485">
    <property type="component" value="Unassembled WGS sequence"/>
</dbReference>
<dbReference type="InterPro" id="IPR050490">
    <property type="entry name" value="Bact_solute-bd_prot1"/>
</dbReference>
<evidence type="ECO:0000256" key="3">
    <source>
        <dbReference type="ARBA" id="ARBA00022764"/>
    </source>
</evidence>
<evidence type="ECO:0000256" key="2">
    <source>
        <dbReference type="ARBA" id="ARBA00008520"/>
    </source>
</evidence>
<comment type="similarity">
    <text evidence="2">Belongs to the bacterial solute-binding protein 1 family.</text>
</comment>
<dbReference type="AlphaFoldDB" id="A0A1M4WR15"/>
<dbReference type="OrthoDB" id="8317736at2"/>
<feature type="signal peptide" evidence="4">
    <location>
        <begin position="1"/>
        <end position="24"/>
    </location>
</feature>
<gene>
    <name evidence="5" type="ORF">SAMN02745157_1047</name>
</gene>
<dbReference type="RefSeq" id="WP_084526865.1">
    <property type="nucleotide sequence ID" value="NZ_FQUP01000001.1"/>
</dbReference>
<name>A0A1M4WR15_9HYPH</name>
<comment type="subcellular location">
    <subcellularLocation>
        <location evidence="1">Periplasm</location>
    </subcellularLocation>
</comment>
<dbReference type="Pfam" id="PF01547">
    <property type="entry name" value="SBP_bac_1"/>
    <property type="match status" value="1"/>
</dbReference>
<organism evidence="5 6">
    <name type="scientific">Kaistia soli DSM 19436</name>
    <dbReference type="NCBI Taxonomy" id="1122133"/>
    <lineage>
        <taxon>Bacteria</taxon>
        <taxon>Pseudomonadati</taxon>
        <taxon>Pseudomonadota</taxon>
        <taxon>Alphaproteobacteria</taxon>
        <taxon>Hyphomicrobiales</taxon>
        <taxon>Kaistiaceae</taxon>
        <taxon>Kaistia</taxon>
    </lineage>
</organism>
<reference evidence="5 6" key="1">
    <citation type="submission" date="2016-11" db="EMBL/GenBank/DDBJ databases">
        <authorList>
            <person name="Jaros S."/>
            <person name="Januszkiewicz K."/>
            <person name="Wedrychowicz H."/>
        </authorList>
    </citation>
    <scope>NUCLEOTIDE SEQUENCE [LARGE SCALE GENOMIC DNA]</scope>
    <source>
        <strain evidence="5 6">DSM 19436</strain>
    </source>
</reference>
<evidence type="ECO:0000313" key="5">
    <source>
        <dbReference type="EMBL" id="SHE83731.1"/>
    </source>
</evidence>
<feature type="chain" id="PRO_5013064501" evidence="4">
    <location>
        <begin position="25"/>
        <end position="419"/>
    </location>
</feature>
<sequence length="419" mass="46432">MRGLRIFAATALAGLVAFSAGAEAKDTLRLMTVFDAPTVKLWEPVLAAYNAANPDIEVKMETVAGSGAAVYPDVLRTSMASGDPPDVFFMWGGEIAGPFIKAGQVEPLDAYYEKYGWDKVVAPWTIDRITRDGHKYGVPFHARGMGLWYRVDLFEKYGLSEPKTYADLANICATFKKDGIYCASFGGKFGWQTMRLLDYFTETTCGPEEHDKLNTLQSSWNQPCVVAAYDRMAQWVKDGWLVPDFLNVAPNDARMAVYSGDAAMVFEGGWFEGVLKSDEQPMENFKFFLPPTDHTPVRYSAFPEQWMIPTSSKHKDQAAAFINWMTIPDTQKQYPEAFTASATIGVESDCTVAPRDCEWKKLLTSDSATYPPTDQAFTKELIDGFFEVQDGVVAGKIAPADAAAQMQAKAEAWKAKQKS</sequence>
<dbReference type="SUPFAM" id="SSF53850">
    <property type="entry name" value="Periplasmic binding protein-like II"/>
    <property type="match status" value="1"/>
</dbReference>
<dbReference type="InterPro" id="IPR006059">
    <property type="entry name" value="SBP"/>
</dbReference>
<dbReference type="EMBL" id="FQUP01000001">
    <property type="protein sequence ID" value="SHE83731.1"/>
    <property type="molecule type" value="Genomic_DNA"/>
</dbReference>
<proteinExistence type="inferred from homology"/>
<dbReference type="STRING" id="1122133.SAMN02745157_1047"/>
<keyword evidence="3" id="KW-0574">Periplasm</keyword>
<evidence type="ECO:0000256" key="1">
    <source>
        <dbReference type="ARBA" id="ARBA00004418"/>
    </source>
</evidence>
<dbReference type="GO" id="GO:0042597">
    <property type="term" value="C:periplasmic space"/>
    <property type="evidence" value="ECO:0007669"/>
    <property type="project" value="UniProtKB-SubCell"/>
</dbReference>
<evidence type="ECO:0000256" key="4">
    <source>
        <dbReference type="SAM" id="SignalP"/>
    </source>
</evidence>
<keyword evidence="6" id="KW-1185">Reference proteome</keyword>
<dbReference type="PANTHER" id="PTHR43649">
    <property type="entry name" value="ARABINOSE-BINDING PROTEIN-RELATED"/>
    <property type="match status" value="1"/>
</dbReference>
<accession>A0A1M4WR15</accession>
<protein>
    <submittedName>
        <fullName evidence="5">Raffinose/stachyose/melibiose transport system substrate-binding protein</fullName>
    </submittedName>
</protein>
<keyword evidence="4" id="KW-0732">Signal</keyword>
<evidence type="ECO:0000313" key="6">
    <source>
        <dbReference type="Proteomes" id="UP000184485"/>
    </source>
</evidence>
<dbReference type="Gene3D" id="3.40.190.10">
    <property type="entry name" value="Periplasmic binding protein-like II"/>
    <property type="match status" value="2"/>
</dbReference>